<dbReference type="Proteomes" id="UP000002495">
    <property type="component" value="Chromosome"/>
</dbReference>
<dbReference type="EMBL" id="AE017125">
    <property type="protein sequence ID" value="AAP78096.1"/>
    <property type="molecule type" value="Genomic_DNA"/>
</dbReference>
<dbReference type="RefSeq" id="WP_011116339.1">
    <property type="nucleotide sequence ID" value="NC_004917.1"/>
</dbReference>
<keyword evidence="9" id="KW-1185">Reference proteome</keyword>
<organism evidence="8 9">
    <name type="scientific">Helicobacter hepaticus (strain ATCC 51449 / 3B1)</name>
    <dbReference type="NCBI Taxonomy" id="235279"/>
    <lineage>
        <taxon>Bacteria</taxon>
        <taxon>Pseudomonadati</taxon>
        <taxon>Campylobacterota</taxon>
        <taxon>Epsilonproteobacteria</taxon>
        <taxon>Campylobacterales</taxon>
        <taxon>Helicobacteraceae</taxon>
        <taxon>Helicobacter</taxon>
    </lineage>
</organism>
<evidence type="ECO:0000259" key="7">
    <source>
        <dbReference type="Pfam" id="PF00884"/>
    </source>
</evidence>
<reference evidence="8 9" key="1">
    <citation type="journal article" date="2003" name="Proc. Natl. Acad. Sci. U.S.A.">
        <title>The complete genome sequence of the carcinogenic bacterium Helicobacter hepaticus.</title>
        <authorList>
            <person name="Suerbaum S."/>
            <person name="Josenhans C."/>
            <person name="Sterzenbach T."/>
            <person name="Drescher B."/>
            <person name="Brandt P."/>
            <person name="Bell M."/>
            <person name="Droege M."/>
            <person name="Fartmann B."/>
            <person name="Fischer H.-P."/>
            <person name="Ge Z."/>
            <person name="Hoerster A."/>
            <person name="Holland R."/>
            <person name="Klein K."/>
            <person name="Koenig J."/>
            <person name="Macko L."/>
            <person name="Mendz G.L."/>
            <person name="Nyakatura G."/>
            <person name="Schauer D.B."/>
            <person name="Shen Z."/>
            <person name="Weber J."/>
            <person name="Frosch M."/>
            <person name="Fox J.G."/>
        </authorList>
    </citation>
    <scope>NUCLEOTIDE SEQUENCE [LARGE SCALE GENOMIC DNA]</scope>
    <source>
        <strain evidence="9">ATCC 51449 / 3B1</strain>
    </source>
</reference>
<comment type="subcellular location">
    <subcellularLocation>
        <location evidence="1">Cell membrane</location>
        <topology evidence="1">Multi-pass membrane protein</topology>
    </subcellularLocation>
</comment>
<evidence type="ECO:0000256" key="2">
    <source>
        <dbReference type="ARBA" id="ARBA00022475"/>
    </source>
</evidence>
<dbReference type="GO" id="GO:0005886">
    <property type="term" value="C:plasma membrane"/>
    <property type="evidence" value="ECO:0007669"/>
    <property type="project" value="UniProtKB-SubCell"/>
</dbReference>
<dbReference type="PANTHER" id="PTHR47371">
    <property type="entry name" value="LIPOTEICHOIC ACID SYNTHASE"/>
    <property type="match status" value="1"/>
</dbReference>
<evidence type="ECO:0000256" key="5">
    <source>
        <dbReference type="ARBA" id="ARBA00023136"/>
    </source>
</evidence>
<evidence type="ECO:0000313" key="8">
    <source>
        <dbReference type="EMBL" id="AAP78096.1"/>
    </source>
</evidence>
<feature type="domain" description="Sulfatase N-terminal" evidence="7">
    <location>
        <begin position="304"/>
        <end position="594"/>
    </location>
</feature>
<evidence type="ECO:0000313" key="9">
    <source>
        <dbReference type="Proteomes" id="UP000002495"/>
    </source>
</evidence>
<feature type="transmembrane region" description="Helical" evidence="6">
    <location>
        <begin position="207"/>
        <end position="225"/>
    </location>
</feature>
<dbReference type="eggNOG" id="COG1368">
    <property type="taxonomic scope" value="Bacteria"/>
</dbReference>
<feature type="transmembrane region" description="Helical" evidence="6">
    <location>
        <begin position="111"/>
        <end position="136"/>
    </location>
</feature>
<dbReference type="PANTHER" id="PTHR47371:SF3">
    <property type="entry name" value="PHOSPHOGLYCEROL TRANSFERASE I"/>
    <property type="match status" value="1"/>
</dbReference>
<dbReference type="CDD" id="cd16015">
    <property type="entry name" value="LTA_synthase"/>
    <property type="match status" value="1"/>
</dbReference>
<proteinExistence type="predicted"/>
<dbReference type="SUPFAM" id="SSF53649">
    <property type="entry name" value="Alkaline phosphatase-like"/>
    <property type="match status" value="1"/>
</dbReference>
<keyword evidence="3 6" id="KW-0812">Transmembrane</keyword>
<keyword evidence="2" id="KW-1003">Cell membrane</keyword>
<dbReference type="Pfam" id="PF00884">
    <property type="entry name" value="Sulfatase"/>
    <property type="match status" value="1"/>
</dbReference>
<name>Q7VG25_HELHP</name>
<dbReference type="HOGENOM" id="CLU_014653_0_1_7"/>
<feature type="transmembrane region" description="Helical" evidence="6">
    <location>
        <begin position="69"/>
        <end position="90"/>
    </location>
</feature>
<feature type="transmembrane region" description="Helical" evidence="6">
    <location>
        <begin position="12"/>
        <end position="37"/>
    </location>
</feature>
<keyword evidence="4 6" id="KW-1133">Transmembrane helix</keyword>
<protein>
    <recommendedName>
        <fullName evidence="7">Sulfatase N-terminal domain-containing protein</fullName>
    </recommendedName>
</protein>
<dbReference type="InterPro" id="IPR017850">
    <property type="entry name" value="Alkaline_phosphatase_core_sf"/>
</dbReference>
<dbReference type="KEGG" id="hhe:HH_1499"/>
<feature type="transmembrane region" description="Helical" evidence="6">
    <location>
        <begin position="166"/>
        <end position="186"/>
    </location>
</feature>
<sequence length="695" mass="79250">MAYSFSNSHQHFIFLIIRTCLLTFALLLLCTLARGIMVAHFLPQSMWESHLSDFGAMWFMGFKLDMRSIGIAMLGFLALTYIVEAIYALIARMRNNLTGGGAYNLCDKIRLIIPQIYAFLLGFIFMVAAIVNFYYFRTYGNKIDVFIFGLKDDDTLAILQIMWQDYPVLLGICSAFIFGFFTLYLYKIPSKFSFLNTITIPITKLRVFYHFFAHLLLIVLLLIAARGSLGTFPLTANNYTISTLPIFNHLATNPLLALDWAYKHYKADSHFAPPSPQKGEELQKALFPLFHQSADSVFLKNNPPHIVLNLMESFGSNMLAYDEIPHNDLLGALRKHFEEDFVFYKFLSSTDGTLGSFIALFLNSPFGNISRGATKNTLLPYNPFSIYANAGYEVIYITSGYASWQDLGDYVKIQGAHHIYDALSLMEVFPQSKIDKNAFGIPDEYAYKLAFELLENAQKPTFIAILTTSNHPPYHLPRHYTPKPITLNEKLKAKATDEARRKLEISASLYQYANDTFGHFMDKIKDSHLGKKTIVAASGDHRVRDFTNNPSTDKALNHAVPLYIYVPQDYAHHIHYDPTRVGSHKDILPTLYELSLSNTQYMSLGGRNILAKQDNERYAFGYNAAVWIDKEGIYPIPSDVGYKWEDSKNAFGLLSTDTQIHLTPYKKAFSSTYKELFDYSIAWRIFNPQLHDDSR</sequence>
<evidence type="ECO:0000256" key="6">
    <source>
        <dbReference type="SAM" id="Phobius"/>
    </source>
</evidence>
<dbReference type="InterPro" id="IPR050448">
    <property type="entry name" value="OpgB/LTA_synthase_biosynth"/>
</dbReference>
<accession>Q7VG25</accession>
<gene>
    <name evidence="8" type="ordered locus">HH_1499</name>
</gene>
<keyword evidence="5 6" id="KW-0472">Membrane</keyword>
<evidence type="ECO:0000256" key="3">
    <source>
        <dbReference type="ARBA" id="ARBA00022692"/>
    </source>
</evidence>
<evidence type="ECO:0000256" key="4">
    <source>
        <dbReference type="ARBA" id="ARBA00022989"/>
    </source>
</evidence>
<dbReference type="AlphaFoldDB" id="Q7VG25"/>
<evidence type="ECO:0000256" key="1">
    <source>
        <dbReference type="ARBA" id="ARBA00004651"/>
    </source>
</evidence>
<dbReference type="Gene3D" id="3.40.720.10">
    <property type="entry name" value="Alkaline Phosphatase, subunit A"/>
    <property type="match status" value="1"/>
</dbReference>
<dbReference type="InterPro" id="IPR000917">
    <property type="entry name" value="Sulfatase_N"/>
</dbReference>